<sequence>MPASPVKDKNYDLVHEVQMVLENAWRVDNYIKDAEKSGDNELADWFRRIQQNNMKAGEQGKRMLAMRLQSENG</sequence>
<dbReference type="RefSeq" id="WP_208814788.1">
    <property type="nucleotide sequence ID" value="NZ_WVUH01000152.1"/>
</dbReference>
<comment type="caution">
    <text evidence="1">The sequence shown here is derived from an EMBL/GenBank/DDBJ whole genome shotgun (WGS) entry which is preliminary data.</text>
</comment>
<gene>
    <name evidence="1" type="ORF">GSF22_17955</name>
</gene>
<organism evidence="1 2">
    <name type="scientific">Micromonospora echinofusca</name>
    <dbReference type="NCBI Taxonomy" id="47858"/>
    <lineage>
        <taxon>Bacteria</taxon>
        <taxon>Bacillati</taxon>
        <taxon>Actinomycetota</taxon>
        <taxon>Actinomycetes</taxon>
        <taxon>Micromonosporales</taxon>
        <taxon>Micromonosporaceae</taxon>
        <taxon>Micromonospora</taxon>
    </lineage>
</organism>
<proteinExistence type="predicted"/>
<keyword evidence="2" id="KW-1185">Reference proteome</keyword>
<name>A0ABS3VTL6_MICEH</name>
<reference evidence="1 2" key="1">
    <citation type="submission" date="2019-12" db="EMBL/GenBank/DDBJ databases">
        <title>Whole genome sequencing of endophytic Actinobacterium Micromonospora sp. MPMI6T.</title>
        <authorList>
            <person name="Evv R."/>
            <person name="Podile A.R."/>
        </authorList>
    </citation>
    <scope>NUCLEOTIDE SEQUENCE [LARGE SCALE GENOMIC DNA]</scope>
    <source>
        <strain evidence="1 2">MPMI6</strain>
    </source>
</reference>
<dbReference type="Proteomes" id="UP000823521">
    <property type="component" value="Unassembled WGS sequence"/>
</dbReference>
<evidence type="ECO:0000313" key="1">
    <source>
        <dbReference type="EMBL" id="MBO4207876.1"/>
    </source>
</evidence>
<accession>A0ABS3VTL6</accession>
<evidence type="ECO:0000313" key="2">
    <source>
        <dbReference type="Proteomes" id="UP000823521"/>
    </source>
</evidence>
<dbReference type="EMBL" id="WVUH01000152">
    <property type="protein sequence ID" value="MBO4207876.1"/>
    <property type="molecule type" value="Genomic_DNA"/>
</dbReference>
<protein>
    <submittedName>
        <fullName evidence="1">Uncharacterized protein</fullName>
    </submittedName>
</protein>